<dbReference type="InParanoid" id="A0A286UH51"/>
<proteinExistence type="predicted"/>
<dbReference type="PANTHER" id="PTHR34862">
    <property type="entry name" value="SPARK DOMAIN-CONTAINING PROTEIN"/>
    <property type="match status" value="1"/>
</dbReference>
<dbReference type="Proteomes" id="UP000217199">
    <property type="component" value="Unassembled WGS sequence"/>
</dbReference>
<feature type="chain" id="PRO_5013655775" description="DUF7729 domain-containing protein" evidence="2">
    <location>
        <begin position="22"/>
        <end position="267"/>
    </location>
</feature>
<dbReference type="OrthoDB" id="2536450at2759"/>
<comment type="caution">
    <text evidence="4">The sequence shown here is derived from an EMBL/GenBank/DDBJ whole genome shotgun (WGS) entry which is preliminary data.</text>
</comment>
<organism evidence="4 5">
    <name type="scientific">Pyrrhoderma noxium</name>
    <dbReference type="NCBI Taxonomy" id="2282107"/>
    <lineage>
        <taxon>Eukaryota</taxon>
        <taxon>Fungi</taxon>
        <taxon>Dikarya</taxon>
        <taxon>Basidiomycota</taxon>
        <taxon>Agaricomycotina</taxon>
        <taxon>Agaricomycetes</taxon>
        <taxon>Hymenochaetales</taxon>
        <taxon>Hymenochaetaceae</taxon>
        <taxon>Pyrrhoderma</taxon>
    </lineage>
</organism>
<name>A0A286UH51_9AGAM</name>
<gene>
    <name evidence="4" type="ORF">PNOK_0580000</name>
</gene>
<protein>
    <recommendedName>
        <fullName evidence="3">DUF7729 domain-containing protein</fullName>
    </recommendedName>
</protein>
<keyword evidence="2" id="KW-0732">Signal</keyword>
<evidence type="ECO:0000256" key="2">
    <source>
        <dbReference type="SAM" id="SignalP"/>
    </source>
</evidence>
<feature type="signal peptide" evidence="2">
    <location>
        <begin position="1"/>
        <end position="21"/>
    </location>
</feature>
<accession>A0A286UH51</accession>
<evidence type="ECO:0000256" key="1">
    <source>
        <dbReference type="SAM" id="Phobius"/>
    </source>
</evidence>
<keyword evidence="1" id="KW-0812">Transmembrane</keyword>
<dbReference type="AlphaFoldDB" id="A0A286UH51"/>
<dbReference type="STRING" id="2282107.A0A286UH51"/>
<keyword evidence="1" id="KW-1133">Transmembrane helix</keyword>
<evidence type="ECO:0000313" key="5">
    <source>
        <dbReference type="Proteomes" id="UP000217199"/>
    </source>
</evidence>
<sequence>MQSRLALVSSVFLIGAGLARGLSISSQCQTTLLGVAGSSDASCLNIAGLTPLLVASQNESLIEPVNNWLAGACAEDACTDSQISNIVSNITSGCSSDLDSANIDSSDLTSIIQQAYPTVRSAACLKDTTNNTLCLTSLLTDIQNEKGTLSISNIVNWVSLVFNGEATDLPSYITCSDCVKQAYNVVNSQQQAVATSTDVASAFQSQCGADFTDGTSPTQIVEGTGTAAPTAQSATANGASSLFSHSLIAAVAVSALSCVSAGFFVLA</sequence>
<feature type="domain" description="DUF7729" evidence="3">
    <location>
        <begin position="62"/>
        <end position="213"/>
    </location>
</feature>
<evidence type="ECO:0000313" key="4">
    <source>
        <dbReference type="EMBL" id="PAV18956.1"/>
    </source>
</evidence>
<evidence type="ECO:0000259" key="3">
    <source>
        <dbReference type="Pfam" id="PF24855"/>
    </source>
</evidence>
<keyword evidence="5" id="KW-1185">Reference proteome</keyword>
<keyword evidence="1" id="KW-0472">Membrane</keyword>
<dbReference type="PANTHER" id="PTHR34862:SF1">
    <property type="entry name" value="SPARK DOMAIN-CONTAINING PROTEIN"/>
    <property type="match status" value="1"/>
</dbReference>
<dbReference type="InterPro" id="IPR056146">
    <property type="entry name" value="DUF7729"/>
</dbReference>
<feature type="transmembrane region" description="Helical" evidence="1">
    <location>
        <begin position="242"/>
        <end position="266"/>
    </location>
</feature>
<dbReference type="Pfam" id="PF24855">
    <property type="entry name" value="DUF7729"/>
    <property type="match status" value="1"/>
</dbReference>
<reference evidence="4 5" key="1">
    <citation type="journal article" date="2017" name="Mol. Ecol.">
        <title>Comparative and population genomic landscape of Phellinus noxius: A hypervariable fungus causing root rot in trees.</title>
        <authorList>
            <person name="Chung C.L."/>
            <person name="Lee T.J."/>
            <person name="Akiba M."/>
            <person name="Lee H.H."/>
            <person name="Kuo T.H."/>
            <person name="Liu D."/>
            <person name="Ke H.M."/>
            <person name="Yokoi T."/>
            <person name="Roa M.B."/>
            <person name="Lu M.J."/>
            <person name="Chang Y.Y."/>
            <person name="Ann P.J."/>
            <person name="Tsai J.N."/>
            <person name="Chen C.Y."/>
            <person name="Tzean S.S."/>
            <person name="Ota Y."/>
            <person name="Hattori T."/>
            <person name="Sahashi N."/>
            <person name="Liou R.F."/>
            <person name="Kikuchi T."/>
            <person name="Tsai I.J."/>
        </authorList>
    </citation>
    <scope>NUCLEOTIDE SEQUENCE [LARGE SCALE GENOMIC DNA]</scope>
    <source>
        <strain evidence="4 5">FFPRI411160</strain>
    </source>
</reference>
<dbReference type="EMBL" id="NBII01000005">
    <property type="protein sequence ID" value="PAV18956.1"/>
    <property type="molecule type" value="Genomic_DNA"/>
</dbReference>